<dbReference type="AlphaFoldDB" id="A0A1H2QM98"/>
<evidence type="ECO:0008006" key="4">
    <source>
        <dbReference type="Google" id="ProtNLM"/>
    </source>
</evidence>
<feature type="region of interest" description="Disordered" evidence="1">
    <location>
        <begin position="165"/>
        <end position="188"/>
    </location>
</feature>
<dbReference type="Proteomes" id="UP000183076">
    <property type="component" value="Unassembled WGS sequence"/>
</dbReference>
<gene>
    <name evidence="2" type="ORF">SAMN04488041_101245</name>
</gene>
<proteinExistence type="predicted"/>
<dbReference type="RefSeq" id="WP_074634538.1">
    <property type="nucleotide sequence ID" value="NZ_CP160849.1"/>
</dbReference>
<evidence type="ECO:0000256" key="1">
    <source>
        <dbReference type="SAM" id="MobiDB-lite"/>
    </source>
</evidence>
<protein>
    <recommendedName>
        <fullName evidence="4">Terminase small subunit</fullName>
    </recommendedName>
</protein>
<dbReference type="GeneID" id="94019565"/>
<evidence type="ECO:0000313" key="3">
    <source>
        <dbReference type="Proteomes" id="UP000183076"/>
    </source>
</evidence>
<reference evidence="3" key="1">
    <citation type="submission" date="2016-10" db="EMBL/GenBank/DDBJ databases">
        <authorList>
            <person name="Varghese N."/>
            <person name="Submissions S."/>
        </authorList>
    </citation>
    <scope>NUCLEOTIDE SEQUENCE [LARGE SCALE GENOMIC DNA]</scope>
    <source>
        <strain evidence="3">DSM 10014</strain>
    </source>
</reference>
<sequence>MAAELPNKQHERFARLLAGGVKQREAYARAGYATTNNRAAASRLAKKVASRVNELRNEEAARIFASMAPRSSGGSLADLGITISWCAEQYRKILAKARASGDWKSATDATRSLEKLIRDAEARGSDAPKTRGQKIDIDIDHMMSILAKLAAPTVKIVDDQPAKDVEVSPEVGTMARNRAHRAAARDEQ</sequence>
<evidence type="ECO:0000313" key="2">
    <source>
        <dbReference type="EMBL" id="SDW08205.1"/>
    </source>
</evidence>
<name>A0A1H2QM98_9RHOB</name>
<dbReference type="EMBL" id="FNNB01000001">
    <property type="protein sequence ID" value="SDW08205.1"/>
    <property type="molecule type" value="Genomic_DNA"/>
</dbReference>
<organism evidence="2 3">
    <name type="scientific">Sulfitobacter pontiacus</name>
    <dbReference type="NCBI Taxonomy" id="60137"/>
    <lineage>
        <taxon>Bacteria</taxon>
        <taxon>Pseudomonadati</taxon>
        <taxon>Pseudomonadota</taxon>
        <taxon>Alphaproteobacteria</taxon>
        <taxon>Rhodobacterales</taxon>
        <taxon>Roseobacteraceae</taxon>
        <taxon>Sulfitobacter</taxon>
    </lineage>
</organism>
<accession>A0A1H2QM98</accession>